<keyword evidence="7" id="KW-0915">Sodium</keyword>
<feature type="transmembrane region" description="Helical" evidence="12">
    <location>
        <begin position="176"/>
        <end position="199"/>
    </location>
</feature>
<comment type="subcellular location">
    <subcellularLocation>
        <location evidence="1">Cell membrane</location>
        <topology evidence="1">Multi-pass membrane protein</topology>
    </subcellularLocation>
</comment>
<dbReference type="CDD" id="cd10326">
    <property type="entry name" value="SLC5sbd_NIS-like"/>
    <property type="match status" value="1"/>
</dbReference>
<keyword evidence="9 12" id="KW-0472">Membrane</keyword>
<keyword evidence="6 12" id="KW-1133">Transmembrane helix</keyword>
<feature type="transmembrane region" description="Helical" evidence="12">
    <location>
        <begin position="269"/>
        <end position="292"/>
    </location>
</feature>
<name>A0ABN1MPJ3_9FLAO</name>
<comment type="caution">
    <text evidence="13">The sequence shown here is derived from an EMBL/GenBank/DDBJ whole genome shotgun (WGS) entry which is preliminary data.</text>
</comment>
<comment type="similarity">
    <text evidence="2 11">Belongs to the sodium:solute symporter (SSF) (TC 2.A.21) family.</text>
</comment>
<feature type="transmembrane region" description="Helical" evidence="12">
    <location>
        <begin position="379"/>
        <end position="398"/>
    </location>
</feature>
<feature type="transmembrane region" description="Helical" evidence="12">
    <location>
        <begin position="43"/>
        <end position="65"/>
    </location>
</feature>
<evidence type="ECO:0000256" key="12">
    <source>
        <dbReference type="SAM" id="Phobius"/>
    </source>
</evidence>
<keyword evidence="8" id="KW-0406">Ion transport</keyword>
<dbReference type="InterPro" id="IPR051163">
    <property type="entry name" value="Sodium:Solute_Symporter_SSF"/>
</dbReference>
<evidence type="ECO:0000256" key="3">
    <source>
        <dbReference type="ARBA" id="ARBA00022448"/>
    </source>
</evidence>
<evidence type="ECO:0000256" key="11">
    <source>
        <dbReference type="RuleBase" id="RU362091"/>
    </source>
</evidence>
<evidence type="ECO:0000256" key="2">
    <source>
        <dbReference type="ARBA" id="ARBA00006434"/>
    </source>
</evidence>
<dbReference type="InterPro" id="IPR001734">
    <property type="entry name" value="Na/solute_symporter"/>
</dbReference>
<dbReference type="Pfam" id="PF00474">
    <property type="entry name" value="SSF"/>
    <property type="match status" value="1"/>
</dbReference>
<evidence type="ECO:0000256" key="8">
    <source>
        <dbReference type="ARBA" id="ARBA00023065"/>
    </source>
</evidence>
<evidence type="ECO:0000313" key="13">
    <source>
        <dbReference type="EMBL" id="GAA0875279.1"/>
    </source>
</evidence>
<evidence type="ECO:0000256" key="6">
    <source>
        <dbReference type="ARBA" id="ARBA00022989"/>
    </source>
</evidence>
<dbReference type="Proteomes" id="UP001501126">
    <property type="component" value="Unassembled WGS sequence"/>
</dbReference>
<evidence type="ECO:0000313" key="14">
    <source>
        <dbReference type="Proteomes" id="UP001501126"/>
    </source>
</evidence>
<keyword evidence="3" id="KW-0813">Transport</keyword>
<feature type="transmembrane region" description="Helical" evidence="12">
    <location>
        <begin position="230"/>
        <end position="248"/>
    </location>
</feature>
<evidence type="ECO:0000256" key="5">
    <source>
        <dbReference type="ARBA" id="ARBA00022692"/>
    </source>
</evidence>
<proteinExistence type="inferred from homology"/>
<evidence type="ECO:0000256" key="9">
    <source>
        <dbReference type="ARBA" id="ARBA00023136"/>
    </source>
</evidence>
<protein>
    <submittedName>
        <fullName evidence="13">Sodium:solute symporter</fullName>
    </submittedName>
</protein>
<dbReference type="EMBL" id="BAAAFH010000011">
    <property type="protein sequence ID" value="GAA0875279.1"/>
    <property type="molecule type" value="Genomic_DNA"/>
</dbReference>
<organism evidence="13 14">
    <name type="scientific">Wandonia haliotis</name>
    <dbReference type="NCBI Taxonomy" id="574963"/>
    <lineage>
        <taxon>Bacteria</taxon>
        <taxon>Pseudomonadati</taxon>
        <taxon>Bacteroidota</taxon>
        <taxon>Flavobacteriia</taxon>
        <taxon>Flavobacteriales</taxon>
        <taxon>Crocinitomicaceae</taxon>
        <taxon>Wandonia</taxon>
    </lineage>
</organism>
<keyword evidence="4" id="KW-1003">Cell membrane</keyword>
<evidence type="ECO:0000256" key="7">
    <source>
        <dbReference type="ARBA" id="ARBA00023053"/>
    </source>
</evidence>
<evidence type="ECO:0000256" key="4">
    <source>
        <dbReference type="ARBA" id="ARBA00022475"/>
    </source>
</evidence>
<dbReference type="Gene3D" id="1.20.1730.10">
    <property type="entry name" value="Sodium/glucose cotransporter"/>
    <property type="match status" value="1"/>
</dbReference>
<feature type="transmembrane region" description="Helical" evidence="12">
    <location>
        <begin position="436"/>
        <end position="451"/>
    </location>
</feature>
<keyword evidence="10" id="KW-0739">Sodium transport</keyword>
<dbReference type="RefSeq" id="WP_343786594.1">
    <property type="nucleotide sequence ID" value="NZ_BAAAFH010000011.1"/>
</dbReference>
<feature type="transmembrane region" description="Helical" evidence="12">
    <location>
        <begin position="326"/>
        <end position="346"/>
    </location>
</feature>
<keyword evidence="14" id="KW-1185">Reference proteome</keyword>
<dbReference type="PANTHER" id="PTHR42985">
    <property type="entry name" value="SODIUM-COUPLED MONOCARBOXYLATE TRANSPORTER"/>
    <property type="match status" value="1"/>
</dbReference>
<dbReference type="PROSITE" id="PS50283">
    <property type="entry name" value="NA_SOLUT_SYMP_3"/>
    <property type="match status" value="1"/>
</dbReference>
<feature type="transmembrane region" description="Helical" evidence="12">
    <location>
        <begin position="404"/>
        <end position="424"/>
    </location>
</feature>
<feature type="transmembrane region" description="Helical" evidence="12">
    <location>
        <begin position="117"/>
        <end position="138"/>
    </location>
</feature>
<feature type="transmembrane region" description="Helical" evidence="12">
    <location>
        <begin position="6"/>
        <end position="23"/>
    </location>
</feature>
<feature type="transmembrane region" description="Helical" evidence="12">
    <location>
        <begin position="77"/>
        <end position="96"/>
    </location>
</feature>
<evidence type="ECO:0000256" key="1">
    <source>
        <dbReference type="ARBA" id="ARBA00004651"/>
    </source>
</evidence>
<sequence length="493" mass="55269">MSQFVILSVILIYFAALVLLARLTSGKGDNETFFTGNRNSKWYVVAFGMIGASLSGVTFISVPGWVESSGFSYMQMILGYMIGYIVVAFILLPLYYRKNLSSIYSYLGERFGKRTHITGASFFLTSRVLGASLRLFLVADVLHYFVFSDWGVPFWLTVAVTLVLIWVYTNRGGIKTIIWTDTLQTFFMLLSLFLGIYFISDAIDVKEAGIWEQASPVNWFVTNDPNAANYWWKHVLGGMFVTIAMTGMDQDMMQKNLTCRNTRDAQKNMITLGLVLIVVNLVFLILGAYLYAYVDANPALMAEFSSIDKSLQGDRLFPMVALKGDLGSTFGILFILGLIAAAYSSADSALTSLTTSASVDLFRVDKLEDKKKALKIRKIIHVVMTVILFVTILLAARFKEQNVIASVFSAANYTYGPLLGLFFFGIFTKRKLNDKWAWLVCLSIPIAIFIFKENYEKVVFEEYRFGFELLGINGLLCFIGLFFLSKPGVKTVG</sequence>
<evidence type="ECO:0000256" key="10">
    <source>
        <dbReference type="ARBA" id="ARBA00023201"/>
    </source>
</evidence>
<feature type="transmembrane region" description="Helical" evidence="12">
    <location>
        <begin position="150"/>
        <end position="169"/>
    </location>
</feature>
<keyword evidence="5 12" id="KW-0812">Transmembrane</keyword>
<dbReference type="InterPro" id="IPR038377">
    <property type="entry name" value="Na/Glc_symporter_sf"/>
</dbReference>
<dbReference type="PANTHER" id="PTHR42985:SF47">
    <property type="entry name" value="INTEGRAL MEMBRANE TRANSPORT PROTEIN"/>
    <property type="match status" value="1"/>
</dbReference>
<reference evidence="13 14" key="1">
    <citation type="journal article" date="2019" name="Int. J. Syst. Evol. Microbiol.">
        <title>The Global Catalogue of Microorganisms (GCM) 10K type strain sequencing project: providing services to taxonomists for standard genome sequencing and annotation.</title>
        <authorList>
            <consortium name="The Broad Institute Genomics Platform"/>
            <consortium name="The Broad Institute Genome Sequencing Center for Infectious Disease"/>
            <person name="Wu L."/>
            <person name="Ma J."/>
        </authorList>
    </citation>
    <scope>NUCLEOTIDE SEQUENCE [LARGE SCALE GENOMIC DNA]</scope>
    <source>
        <strain evidence="13 14">JCM 16083</strain>
    </source>
</reference>
<feature type="transmembrane region" description="Helical" evidence="12">
    <location>
        <begin position="463"/>
        <end position="484"/>
    </location>
</feature>
<gene>
    <name evidence="13" type="ORF">GCM10009118_16880</name>
</gene>
<accession>A0ABN1MPJ3</accession>